<protein>
    <submittedName>
        <fullName evidence="2">Uncharacterized protein</fullName>
    </submittedName>
</protein>
<gene>
    <name evidence="2" type="ORF">SOCEGT47_055690</name>
</gene>
<organism evidence="2 3">
    <name type="scientific">Sorangium cellulosum</name>
    <name type="common">Polyangium cellulosum</name>
    <dbReference type="NCBI Taxonomy" id="56"/>
    <lineage>
        <taxon>Bacteria</taxon>
        <taxon>Pseudomonadati</taxon>
        <taxon>Myxococcota</taxon>
        <taxon>Polyangia</taxon>
        <taxon>Polyangiales</taxon>
        <taxon>Polyangiaceae</taxon>
        <taxon>Sorangium</taxon>
    </lineage>
</organism>
<sequence>MRALPATSPASRGHVAQRSHRPVVMRASAHGDRPSSACRLVATSQLPRGRLSRLGSAMAKACFCPDEGARPLARRSDRAPELRRGPQGPPGGQDLCRAGPQRASFPRRGEPRARGSRQRDGQRRGWCGAGRSDNILHYQPVGPVAKWQTRWI</sequence>
<evidence type="ECO:0000313" key="2">
    <source>
        <dbReference type="EMBL" id="AUX25027.1"/>
    </source>
</evidence>
<proteinExistence type="predicted"/>
<feature type="compositionally biased region" description="Basic and acidic residues" evidence="1">
    <location>
        <begin position="74"/>
        <end position="84"/>
    </location>
</feature>
<evidence type="ECO:0000256" key="1">
    <source>
        <dbReference type="SAM" id="MobiDB-lite"/>
    </source>
</evidence>
<evidence type="ECO:0000313" key="3">
    <source>
        <dbReference type="Proteomes" id="UP000295781"/>
    </source>
</evidence>
<feature type="region of interest" description="Disordered" evidence="1">
    <location>
        <begin position="1"/>
        <end position="20"/>
    </location>
</feature>
<name>A0A4P2Q6C3_SORCE</name>
<reference evidence="2 3" key="1">
    <citation type="submission" date="2015-09" db="EMBL/GenBank/DDBJ databases">
        <title>Sorangium comparison.</title>
        <authorList>
            <person name="Zaburannyi N."/>
            <person name="Bunk B."/>
            <person name="Overmann J."/>
            <person name="Mueller R."/>
        </authorList>
    </citation>
    <scope>NUCLEOTIDE SEQUENCE [LARGE SCALE GENOMIC DNA]</scope>
    <source>
        <strain evidence="2 3">So ceGT47</strain>
    </source>
</reference>
<dbReference type="AlphaFoldDB" id="A0A4P2Q6C3"/>
<accession>A0A4P2Q6C3</accession>
<feature type="region of interest" description="Disordered" evidence="1">
    <location>
        <begin position="65"/>
        <end position="129"/>
    </location>
</feature>
<feature type="compositionally biased region" description="Basic and acidic residues" evidence="1">
    <location>
        <begin position="107"/>
        <end position="123"/>
    </location>
</feature>
<dbReference type="Proteomes" id="UP000295781">
    <property type="component" value="Chromosome"/>
</dbReference>
<dbReference type="EMBL" id="CP012670">
    <property type="protein sequence ID" value="AUX25027.1"/>
    <property type="molecule type" value="Genomic_DNA"/>
</dbReference>